<dbReference type="AlphaFoldDB" id="A0A0R2JVU9"/>
<comment type="caution">
    <text evidence="2">The sequence shown here is derived from an EMBL/GenBank/DDBJ whole genome shotgun (WGS) entry which is preliminary data.</text>
</comment>
<gene>
    <name evidence="2" type="ORF">IV52_GL000988</name>
</gene>
<dbReference type="Pfam" id="PF13454">
    <property type="entry name" value="NAD_binding_9"/>
    <property type="match status" value="1"/>
</dbReference>
<name>A0A0R2JVU9_9LACO</name>
<dbReference type="SUPFAM" id="SSF51905">
    <property type="entry name" value="FAD/NAD(P)-binding domain"/>
    <property type="match status" value="1"/>
</dbReference>
<proteinExistence type="predicted"/>
<keyword evidence="3" id="KW-1185">Reference proteome</keyword>
<organism evidence="2 3">
    <name type="scientific">Fructilactobacillus lindneri DSM 20690 = JCM 11027</name>
    <dbReference type="NCBI Taxonomy" id="1122148"/>
    <lineage>
        <taxon>Bacteria</taxon>
        <taxon>Bacillati</taxon>
        <taxon>Bacillota</taxon>
        <taxon>Bacilli</taxon>
        <taxon>Lactobacillales</taxon>
        <taxon>Lactobacillaceae</taxon>
        <taxon>Fructilactobacillus</taxon>
    </lineage>
</organism>
<dbReference type="PANTHER" id="PTHR40254">
    <property type="entry name" value="BLR0577 PROTEIN"/>
    <property type="match status" value="1"/>
</dbReference>
<reference evidence="2 3" key="1">
    <citation type="journal article" date="2015" name="Genome Announc.">
        <title>Expanding the biotechnology potential of lactobacilli through comparative genomics of 213 strains and associated genera.</title>
        <authorList>
            <person name="Sun Z."/>
            <person name="Harris H.M."/>
            <person name="McCann A."/>
            <person name="Guo C."/>
            <person name="Argimon S."/>
            <person name="Zhang W."/>
            <person name="Yang X."/>
            <person name="Jeffery I.B."/>
            <person name="Cooney J.C."/>
            <person name="Kagawa T.F."/>
            <person name="Liu W."/>
            <person name="Song Y."/>
            <person name="Salvetti E."/>
            <person name="Wrobel A."/>
            <person name="Rasinkangas P."/>
            <person name="Parkhill J."/>
            <person name="Rea M.C."/>
            <person name="O'Sullivan O."/>
            <person name="Ritari J."/>
            <person name="Douillard F.P."/>
            <person name="Paul Ross R."/>
            <person name="Yang R."/>
            <person name="Briner A.E."/>
            <person name="Felis G.E."/>
            <person name="de Vos W.M."/>
            <person name="Barrangou R."/>
            <person name="Klaenhammer T.R."/>
            <person name="Caufield P.W."/>
            <person name="Cui Y."/>
            <person name="Zhang H."/>
            <person name="O'Toole P.W."/>
        </authorList>
    </citation>
    <scope>NUCLEOTIDE SEQUENCE [LARGE SCALE GENOMIC DNA]</scope>
    <source>
        <strain evidence="2 3">DSM 20690</strain>
    </source>
</reference>
<dbReference type="RefSeq" id="WP_056997706.1">
    <property type="nucleotide sequence ID" value="NZ_FUXS01000002.1"/>
</dbReference>
<dbReference type="PANTHER" id="PTHR40254:SF1">
    <property type="entry name" value="BLR0577 PROTEIN"/>
    <property type="match status" value="1"/>
</dbReference>
<dbReference type="EMBL" id="JQBT01000033">
    <property type="protein sequence ID" value="KRN78711.1"/>
    <property type="molecule type" value="Genomic_DNA"/>
</dbReference>
<protein>
    <recommendedName>
        <fullName evidence="1">FAD-dependent urate hydroxylase HpyO/Asp monooxygenase CreE-like FAD/NAD(P)-binding domain-containing protein</fullName>
    </recommendedName>
</protein>
<dbReference type="PATRIC" id="fig|1122148.6.peg.1014"/>
<evidence type="ECO:0000259" key="1">
    <source>
        <dbReference type="Pfam" id="PF13454"/>
    </source>
</evidence>
<accession>A0A0R2JVU9</accession>
<evidence type="ECO:0000313" key="3">
    <source>
        <dbReference type="Proteomes" id="UP000051565"/>
    </source>
</evidence>
<dbReference type="GeneID" id="61249878"/>
<evidence type="ECO:0000313" key="2">
    <source>
        <dbReference type="EMBL" id="KRN78711.1"/>
    </source>
</evidence>
<dbReference type="InterPro" id="IPR038732">
    <property type="entry name" value="HpyO/CreE_NAD-binding"/>
</dbReference>
<dbReference type="Gene3D" id="3.50.50.60">
    <property type="entry name" value="FAD/NAD(P)-binding domain"/>
    <property type="match status" value="1"/>
</dbReference>
<dbReference type="InterPro" id="IPR052189">
    <property type="entry name" value="L-asp_N-monooxygenase_NS-form"/>
</dbReference>
<dbReference type="InterPro" id="IPR036188">
    <property type="entry name" value="FAD/NAD-bd_sf"/>
</dbReference>
<sequence length="608" mass="68837">MNISIIGAGPRGLIIAANLIQKAHTTNKLQIDLYDPYPIGGRVWQTNQSLALIMNSSAQLITLFNDFGQTSLTGPTFYEWSQSKAAVEFIKNHDYENDFLAAIKNLKPNDYAPRALFGVYAQWFYNQLKDNLPQNIKLNFHHEKVIGVQKIDGKFKLTTETNTVTTDSLVLSTGNSTNQLSKDEISLKNYAQKNKLQYFIPTYPAEANFTKIRPREKVIIRGMGLSFFYYLTELTIERGGSYTENHDGSLTYHPSGREPQIYAGSRRGVPYYPKALNQQKVGENRPNVFLNQNTIQQYMINGKLPFKKFVELLKAEIEYLYYPLLIIEKYPQDNAEAFASGFLKSDDRATFIGNYHFKNEDILDWNLILNPVAGVSISTIESYQKIILQWMELIINDAKLGTKTAPVTGALSKIVDLRTTIQKIVTQHLLTDDEYVTKFLQLFNSFSGFLTAGPPLLRYRQLQALMKANIVTILGPQLQVIGANQKFIARSKLYPKEIFQCNALIEARVPKPNLEKTTNPLLIDLRNQGLITAHLFHLSDGQQTASSAVDVDLMTYQAINKIGKIEPQLFIWGVPLQGLEWLTTSLPHALSDDHNFAVSDIITHQILK</sequence>
<dbReference type="Proteomes" id="UP000051565">
    <property type="component" value="Unassembled WGS sequence"/>
</dbReference>
<feature type="domain" description="FAD-dependent urate hydroxylase HpyO/Asp monooxygenase CreE-like FAD/NAD(P)-binding" evidence="1">
    <location>
        <begin position="5"/>
        <end position="175"/>
    </location>
</feature>
<dbReference type="STRING" id="53444.AYR59_03175"/>